<feature type="domain" description="Ribbon-helix-helix protein CopG" evidence="8">
    <location>
        <begin position="6"/>
        <end position="43"/>
    </location>
</feature>
<feature type="binding site" evidence="7">
    <location>
        <position position="79"/>
    </location>
    <ligand>
        <name>Ni(2+)</name>
        <dbReference type="ChEBI" id="CHEBI:49786"/>
    </ligand>
</feature>
<dbReference type="RefSeq" id="WP_054196675.1">
    <property type="nucleotide sequence ID" value="NZ_CABMKQ010000038.1"/>
</dbReference>
<evidence type="ECO:0000256" key="5">
    <source>
        <dbReference type="ARBA" id="ARBA00023125"/>
    </source>
</evidence>
<feature type="binding site" evidence="7">
    <location>
        <position position="92"/>
    </location>
    <ligand>
        <name>Ni(2+)</name>
        <dbReference type="ChEBI" id="CHEBI:49786"/>
    </ligand>
</feature>
<comment type="cofactor">
    <cofactor evidence="7">
        <name>Ni(2+)</name>
        <dbReference type="ChEBI" id="CHEBI:49786"/>
    </cofactor>
    <text evidence="7">Binds 1 nickel ion per subunit.</text>
</comment>
<dbReference type="GeneID" id="28662682"/>
<evidence type="ECO:0000313" key="11">
    <source>
        <dbReference type="Proteomes" id="UP000066049"/>
    </source>
</evidence>
<dbReference type="NCBIfam" id="NF002169">
    <property type="entry name" value="PRK01002.1"/>
    <property type="match status" value="1"/>
</dbReference>
<evidence type="ECO:0000256" key="7">
    <source>
        <dbReference type="HAMAP-Rule" id="MF_00476"/>
    </source>
</evidence>
<dbReference type="Pfam" id="PF08753">
    <property type="entry name" value="NikR_C"/>
    <property type="match status" value="1"/>
</dbReference>
<proteinExistence type="inferred from homology"/>
<dbReference type="SUPFAM" id="SSF47598">
    <property type="entry name" value="Ribbon-helix-helix"/>
    <property type="match status" value="1"/>
</dbReference>
<evidence type="ECO:0000256" key="1">
    <source>
        <dbReference type="ARBA" id="ARBA00008478"/>
    </source>
</evidence>
<evidence type="ECO:0000256" key="2">
    <source>
        <dbReference type="ARBA" id="ARBA00022596"/>
    </source>
</evidence>
<evidence type="ECO:0000313" key="10">
    <source>
        <dbReference type="EMBL" id="ALF47680.1"/>
    </source>
</evidence>
<dbReference type="InterPro" id="IPR050192">
    <property type="entry name" value="CopG/NikR_regulator"/>
</dbReference>
<evidence type="ECO:0000259" key="8">
    <source>
        <dbReference type="Pfam" id="PF01402"/>
    </source>
</evidence>
<dbReference type="GO" id="GO:0003677">
    <property type="term" value="F:DNA binding"/>
    <property type="evidence" value="ECO:0007669"/>
    <property type="project" value="UniProtKB-KW"/>
</dbReference>
<sequence>MDSVIRFSVSLPSQLLDELDRKVSEQGYASRSEFTRDLIREKIVNDSWKDANEELIGVLTLIYVHHHNDLVNKKMDIEHDSDVKIICTNHVHVDHHNCLETISIRGEASKIERFSERIAGLKGVKFSKLTKAAVPKF</sequence>
<dbReference type="GO" id="GO:0003700">
    <property type="term" value="F:DNA-binding transcription factor activity"/>
    <property type="evidence" value="ECO:0007669"/>
    <property type="project" value="UniProtKB-UniRule"/>
</dbReference>
<dbReference type="CDD" id="cd22231">
    <property type="entry name" value="RHH_NikR_HicB-like"/>
    <property type="match status" value="1"/>
</dbReference>
<accession>A0A0M5MEQ7</accession>
<dbReference type="NCBIfam" id="NF003381">
    <property type="entry name" value="PRK04460.1"/>
    <property type="match status" value="1"/>
</dbReference>
<dbReference type="Proteomes" id="UP000066049">
    <property type="component" value="Chromosome"/>
</dbReference>
<feature type="binding site" evidence="7">
    <location>
        <position position="90"/>
    </location>
    <ligand>
        <name>Ni(2+)</name>
        <dbReference type="ChEBI" id="CHEBI:49786"/>
    </ligand>
</feature>
<dbReference type="InterPro" id="IPR010985">
    <property type="entry name" value="Ribbon_hlx_hlx"/>
</dbReference>
<evidence type="ECO:0000259" key="9">
    <source>
        <dbReference type="Pfam" id="PF08753"/>
    </source>
</evidence>
<dbReference type="PANTHER" id="PTHR34719:SF2">
    <property type="entry name" value="NICKEL-RESPONSIVE REGULATOR"/>
    <property type="match status" value="1"/>
</dbReference>
<dbReference type="SUPFAM" id="SSF55021">
    <property type="entry name" value="ACT-like"/>
    <property type="match status" value="1"/>
</dbReference>
<reference evidence="11" key="1">
    <citation type="submission" date="2015-08" db="EMBL/GenBank/DDBJ databases">
        <title>Comparative genomics of the Campylobacter concisus group.</title>
        <authorList>
            <person name="Miller W.G."/>
            <person name="Yee E."/>
            <person name="Chapman M.H."/>
            <person name="Huynh S."/>
            <person name="Bono J.L."/>
            <person name="On S.L.W."/>
            <person name="St Leger J."/>
            <person name="Foster G."/>
            <person name="Parker C.T."/>
        </authorList>
    </citation>
    <scope>NUCLEOTIDE SEQUENCE [LARGE SCALE GENOMIC DNA]</scope>
    <source>
        <strain evidence="11">ATCC 33237</strain>
    </source>
</reference>
<keyword evidence="2 7" id="KW-0533">Nickel</keyword>
<dbReference type="Gene3D" id="1.10.1220.10">
    <property type="entry name" value="Met repressor-like"/>
    <property type="match status" value="1"/>
</dbReference>
<name>A0A0M5MEQ7_9BACT</name>
<dbReference type="InterPro" id="IPR045865">
    <property type="entry name" value="ACT-like_dom_sf"/>
</dbReference>
<dbReference type="InterPro" id="IPR014864">
    <property type="entry name" value="TF_NikR_Ni-bd_C"/>
</dbReference>
<feature type="binding site" evidence="7">
    <location>
        <position position="98"/>
    </location>
    <ligand>
        <name>Ni(2+)</name>
        <dbReference type="ChEBI" id="CHEBI:49786"/>
    </ligand>
</feature>
<dbReference type="InterPro" id="IPR013321">
    <property type="entry name" value="Arc_rbn_hlx_hlx"/>
</dbReference>
<evidence type="ECO:0000256" key="4">
    <source>
        <dbReference type="ARBA" id="ARBA00023015"/>
    </source>
</evidence>
<dbReference type="HAMAP" id="MF_00476">
    <property type="entry name" value="NikR"/>
    <property type="match status" value="1"/>
</dbReference>
<protein>
    <recommendedName>
        <fullName evidence="7">Putative nickel-responsive regulator</fullName>
    </recommendedName>
</protein>
<feature type="domain" description="Transcription factor NikR nickel binding C-terminal" evidence="9">
    <location>
        <begin position="56"/>
        <end position="130"/>
    </location>
</feature>
<dbReference type="PANTHER" id="PTHR34719">
    <property type="entry name" value="NICKEL-RESPONSIVE REGULATOR"/>
    <property type="match status" value="1"/>
</dbReference>
<comment type="similarity">
    <text evidence="1 7">Belongs to the transcriptional regulatory CopG/NikR family.</text>
</comment>
<keyword evidence="6 7" id="KW-0804">Transcription</keyword>
<dbReference type="InterPro" id="IPR027271">
    <property type="entry name" value="Acetolactate_synth/TF_NikR_C"/>
</dbReference>
<gene>
    <name evidence="10" type="primary">nikR</name>
    <name evidence="10" type="ORF">CCON33237_1005</name>
</gene>
<organism evidence="10 11">
    <name type="scientific">Campylobacter concisus</name>
    <dbReference type="NCBI Taxonomy" id="199"/>
    <lineage>
        <taxon>Bacteria</taxon>
        <taxon>Pseudomonadati</taxon>
        <taxon>Campylobacterota</taxon>
        <taxon>Epsilonproteobacteria</taxon>
        <taxon>Campylobacterales</taxon>
        <taxon>Campylobacteraceae</taxon>
        <taxon>Campylobacter</taxon>
    </lineage>
</organism>
<comment type="function">
    <text evidence="7">Transcriptional regulator.</text>
</comment>
<dbReference type="KEGG" id="ccoc:CCON33237_1005"/>
<dbReference type="Gene3D" id="3.30.70.1150">
    <property type="entry name" value="ACT-like. Chain A, domain 2"/>
    <property type="match status" value="1"/>
</dbReference>
<keyword evidence="3 7" id="KW-0479">Metal-binding</keyword>
<dbReference type="GO" id="GO:0010045">
    <property type="term" value="P:response to nickel cation"/>
    <property type="evidence" value="ECO:0007669"/>
    <property type="project" value="InterPro"/>
</dbReference>
<keyword evidence="4 7" id="KW-0805">Transcription regulation</keyword>
<keyword evidence="5 7" id="KW-0238">DNA-binding</keyword>
<evidence type="ECO:0000256" key="3">
    <source>
        <dbReference type="ARBA" id="ARBA00022723"/>
    </source>
</evidence>
<dbReference type="AlphaFoldDB" id="A0A0M5MEQ7"/>
<dbReference type="EMBL" id="CP012541">
    <property type="protein sequence ID" value="ALF47680.1"/>
    <property type="molecule type" value="Genomic_DNA"/>
</dbReference>
<dbReference type="Pfam" id="PF01402">
    <property type="entry name" value="RHH_1"/>
    <property type="match status" value="1"/>
</dbReference>
<dbReference type="NCBIfam" id="NF002815">
    <property type="entry name" value="PRK02967.1"/>
    <property type="match status" value="1"/>
</dbReference>
<dbReference type="InterPro" id="IPR022988">
    <property type="entry name" value="Ni_resp_reg_NikR"/>
</dbReference>
<dbReference type="NCBIfam" id="NF001884">
    <property type="entry name" value="PRK00630.1"/>
    <property type="match status" value="1"/>
</dbReference>
<dbReference type="InterPro" id="IPR002145">
    <property type="entry name" value="CopG"/>
</dbReference>
<evidence type="ECO:0000256" key="6">
    <source>
        <dbReference type="ARBA" id="ARBA00023163"/>
    </source>
</evidence>
<dbReference type="GO" id="GO:0016151">
    <property type="term" value="F:nickel cation binding"/>
    <property type="evidence" value="ECO:0007669"/>
    <property type="project" value="UniProtKB-UniRule"/>
</dbReference>
<dbReference type="PATRIC" id="fig|199.248.peg.1043"/>